<evidence type="ECO:0000256" key="3">
    <source>
        <dbReference type="SAM" id="MobiDB-lite"/>
    </source>
</evidence>
<comment type="caution">
    <text evidence="4">The sequence shown here is derived from an EMBL/GenBank/DDBJ whole genome shotgun (WGS) entry which is preliminary data.</text>
</comment>
<sequence>MSTMSLLDLPSDVIHYIISFVPNYTLKELTDILPLNEYILPKLYKYVIIGKFGDELMGHDDPPKLKFSIEPEWYETDYFPEFKDVSDFVKAHFMIGFPIPKRIYFRSLRHIYQFSKSDASFLLDNVKILTSFKFIFLNQRILHTDLLRKIKELPYKIIKIDDFFTMDESHFGSNDKYYKDFEFFRVAFTEYVNPKNIFKKGQFENLSELVFMPMIPISDAKYIPRCVKHLQLCLKASKETIIITSNELDVPPNLITFFIANFDGFDQVMFDFRKLTKLYHLGLPFGGEFWRMYLYRLELPPSLRILKADSYVDLTKLKQQCPDILRIDTRKIMIDPEDKITEFPEKLVEMNVSPMFLESMARAKEENSAEPGTVKEYTKFPSSVEVIRIYGYPTYDDEVEDDEEEEEKKEGPIEPKPEATIFSTTDPTLLPNLKKLELYEKVSLVGKLPRSIQSFRTEQFRYIDFDEMKELKNLVRLTISQYENIQFDFELPDSLRYLTIEKSDELVSLDIKANNLEYLVLRSNFSMKETISSSNLVLPPNLRGFELSYTAVEKFDKSFVFPKKLETLILKSNSLVKVPNLPPSLKKLCLTTNDLTLEDFTPFMFPFTLEELDLSRNKITKSAFYKIDLRHCGNLKKLDLSSNEKTDTFFLSRLPKRLEFLNLGDLEIKYFVGKFTQFPDLEEVYLTGNNLAHYFDIGISKQRTLSDSKGNFFGLGIRYLFIERNNFTTLNFFNLRNNLARNGPTFENLVVEPSITPLSAMSNLVPTIPVGGGDDITHSFADVNQFYQGL</sequence>
<dbReference type="SUPFAM" id="SSF52047">
    <property type="entry name" value="RNI-like"/>
    <property type="match status" value="1"/>
</dbReference>
<dbReference type="OrthoDB" id="4019115at2759"/>
<dbReference type="Proteomes" id="UP000011777">
    <property type="component" value="Unassembled WGS sequence"/>
</dbReference>
<keyword evidence="2" id="KW-0677">Repeat</keyword>
<keyword evidence="1" id="KW-0433">Leucine-rich repeat</keyword>
<dbReference type="InterPro" id="IPR032675">
    <property type="entry name" value="LRR_dom_sf"/>
</dbReference>
<gene>
    <name evidence="4" type="ORF">G210_4869</name>
</gene>
<feature type="region of interest" description="Disordered" evidence="3">
    <location>
        <begin position="397"/>
        <end position="420"/>
    </location>
</feature>
<dbReference type="PANTHER" id="PTHR47114:SF2">
    <property type="entry name" value="OLIGODENDROCYTE-MYELIN GLYCOPROTEIN"/>
    <property type="match status" value="1"/>
</dbReference>
<dbReference type="EMBL" id="AOGT01000367">
    <property type="protein sequence ID" value="EMG50118.1"/>
    <property type="molecule type" value="Genomic_DNA"/>
</dbReference>
<evidence type="ECO:0000313" key="4">
    <source>
        <dbReference type="EMBL" id="EMG50118.1"/>
    </source>
</evidence>
<evidence type="ECO:0000256" key="1">
    <source>
        <dbReference type="ARBA" id="ARBA00022614"/>
    </source>
</evidence>
<protein>
    <submittedName>
        <fullName evidence="4">Uncharacterized protein</fullName>
    </submittedName>
</protein>
<name>M3JD88_CANMX</name>
<keyword evidence="5" id="KW-1185">Reference proteome</keyword>
<feature type="compositionally biased region" description="Basic and acidic residues" evidence="3">
    <location>
        <begin position="408"/>
        <end position="417"/>
    </location>
</feature>
<dbReference type="STRING" id="1245528.M3JD88"/>
<dbReference type="InterPro" id="IPR001611">
    <property type="entry name" value="Leu-rich_rpt"/>
</dbReference>
<evidence type="ECO:0000256" key="2">
    <source>
        <dbReference type="ARBA" id="ARBA00022737"/>
    </source>
</evidence>
<evidence type="ECO:0000313" key="5">
    <source>
        <dbReference type="Proteomes" id="UP000011777"/>
    </source>
</evidence>
<proteinExistence type="predicted"/>
<dbReference type="HOGENOM" id="CLU_021918_0_0_1"/>
<dbReference type="PROSITE" id="PS51450">
    <property type="entry name" value="LRR"/>
    <property type="match status" value="1"/>
</dbReference>
<dbReference type="PANTHER" id="PTHR47114">
    <property type="match status" value="1"/>
</dbReference>
<reference evidence="4 5" key="1">
    <citation type="submission" date="2013-02" db="EMBL/GenBank/DDBJ databases">
        <title>Genome sequence of Candida maltosa Xu316, a potential industrial strain for xylitol and ethanol production.</title>
        <authorList>
            <person name="Yu J."/>
            <person name="Wang Q."/>
            <person name="Geng X."/>
            <person name="Bao W."/>
            <person name="He P."/>
            <person name="Cai J."/>
        </authorList>
    </citation>
    <scope>NUCLEOTIDE SEQUENCE [LARGE SCALE GENOMIC DNA]</scope>
    <source>
        <strain evidence="5">Xu316</strain>
    </source>
</reference>
<feature type="compositionally biased region" description="Acidic residues" evidence="3">
    <location>
        <begin position="397"/>
        <end position="407"/>
    </location>
</feature>
<dbReference type="Gene3D" id="3.80.10.10">
    <property type="entry name" value="Ribonuclease Inhibitor"/>
    <property type="match status" value="2"/>
</dbReference>
<dbReference type="AlphaFoldDB" id="M3JD88"/>
<dbReference type="InterPro" id="IPR051071">
    <property type="entry name" value="LRR-bact_E3_ubiq_ligases"/>
</dbReference>
<organism evidence="4 5">
    <name type="scientific">Candida maltosa (strain Xu316)</name>
    <name type="common">Yeast</name>
    <dbReference type="NCBI Taxonomy" id="1245528"/>
    <lineage>
        <taxon>Eukaryota</taxon>
        <taxon>Fungi</taxon>
        <taxon>Dikarya</taxon>
        <taxon>Ascomycota</taxon>
        <taxon>Saccharomycotina</taxon>
        <taxon>Pichiomycetes</taxon>
        <taxon>Debaryomycetaceae</taxon>
        <taxon>Candida/Lodderomyces clade</taxon>
        <taxon>Candida</taxon>
    </lineage>
</organism>
<accession>M3JD88</accession>